<proteinExistence type="predicted"/>
<protein>
    <submittedName>
        <fullName evidence="2">Uncharacterized protein</fullName>
    </submittedName>
</protein>
<dbReference type="InterPro" id="IPR052593">
    <property type="entry name" value="MT-associated_AKAP9-binding"/>
</dbReference>
<dbReference type="Proteomes" id="UP000193380">
    <property type="component" value="Unassembled WGS sequence"/>
</dbReference>
<accession>A0A060YKA1</accession>
<name>A0A060YKA1_ONCMY</name>
<dbReference type="GO" id="GO:1903358">
    <property type="term" value="P:regulation of Golgi organization"/>
    <property type="evidence" value="ECO:0007669"/>
    <property type="project" value="TreeGrafter"/>
</dbReference>
<gene>
    <name evidence="2" type="ORF">GSONMT00057657001</name>
</gene>
<dbReference type="AlphaFoldDB" id="A0A060YKA1"/>
<dbReference type="STRING" id="8022.A0A060YKA1"/>
<dbReference type="GO" id="GO:0005813">
    <property type="term" value="C:centrosome"/>
    <property type="evidence" value="ECO:0007669"/>
    <property type="project" value="TreeGrafter"/>
</dbReference>
<feature type="compositionally biased region" description="Polar residues" evidence="1">
    <location>
        <begin position="63"/>
        <end position="72"/>
    </location>
</feature>
<reference evidence="2" key="2">
    <citation type="submission" date="2014-03" db="EMBL/GenBank/DDBJ databases">
        <authorList>
            <person name="Genoscope - CEA"/>
        </authorList>
    </citation>
    <scope>NUCLEOTIDE SEQUENCE</scope>
</reference>
<dbReference type="GO" id="GO:0060090">
    <property type="term" value="F:molecular adaptor activity"/>
    <property type="evidence" value="ECO:0007669"/>
    <property type="project" value="TreeGrafter"/>
</dbReference>
<evidence type="ECO:0000313" key="3">
    <source>
        <dbReference type="Proteomes" id="UP000193380"/>
    </source>
</evidence>
<reference evidence="2" key="1">
    <citation type="journal article" date="2014" name="Nat. Commun.">
        <title>The rainbow trout genome provides novel insights into evolution after whole-genome duplication in vertebrates.</title>
        <authorList>
            <person name="Berthelot C."/>
            <person name="Brunet F."/>
            <person name="Chalopin D."/>
            <person name="Juanchich A."/>
            <person name="Bernard M."/>
            <person name="Noel B."/>
            <person name="Bento P."/>
            <person name="Da Silva C."/>
            <person name="Labadie K."/>
            <person name="Alberti A."/>
            <person name="Aury J.M."/>
            <person name="Louis A."/>
            <person name="Dehais P."/>
            <person name="Bardou P."/>
            <person name="Montfort J."/>
            <person name="Klopp C."/>
            <person name="Cabau C."/>
            <person name="Gaspin C."/>
            <person name="Thorgaard G.H."/>
            <person name="Boussaha M."/>
            <person name="Quillet E."/>
            <person name="Guyomard R."/>
            <person name="Galiana D."/>
            <person name="Bobe J."/>
            <person name="Volff J.N."/>
            <person name="Genet C."/>
            <person name="Wincker P."/>
            <person name="Jaillon O."/>
            <person name="Roest Crollius H."/>
            <person name="Guiguen Y."/>
        </authorList>
    </citation>
    <scope>NUCLEOTIDE SEQUENCE [LARGE SCALE GENOMIC DNA]</scope>
</reference>
<sequence>MRTQLETTGCSSLAQMRRTLQKLQQENEALKDSQGGLPGLGTLEDPTDICQGWGQEEEEEEAQSTVVPTQGNHGPPAVRMREGRGNRQYTRPHSLDLGTLLSHHQPDQTEKEAESDDVTGDVGGFWQHMDAGLREQAAHLRSDLALSRQESRELQERLMVSEATVHAQAEQLKDYRELLSESSCIC</sequence>
<evidence type="ECO:0000313" key="2">
    <source>
        <dbReference type="EMBL" id="CDQ89869.1"/>
    </source>
</evidence>
<dbReference type="GO" id="GO:0007098">
    <property type="term" value="P:centrosome cycle"/>
    <property type="evidence" value="ECO:0007669"/>
    <property type="project" value="TreeGrafter"/>
</dbReference>
<organism evidence="2 3">
    <name type="scientific">Oncorhynchus mykiss</name>
    <name type="common">Rainbow trout</name>
    <name type="synonym">Salmo gairdneri</name>
    <dbReference type="NCBI Taxonomy" id="8022"/>
    <lineage>
        <taxon>Eukaryota</taxon>
        <taxon>Metazoa</taxon>
        <taxon>Chordata</taxon>
        <taxon>Craniata</taxon>
        <taxon>Vertebrata</taxon>
        <taxon>Euteleostomi</taxon>
        <taxon>Actinopterygii</taxon>
        <taxon>Neopterygii</taxon>
        <taxon>Teleostei</taxon>
        <taxon>Protacanthopterygii</taxon>
        <taxon>Salmoniformes</taxon>
        <taxon>Salmonidae</taxon>
        <taxon>Salmoninae</taxon>
        <taxon>Oncorhynchus</taxon>
    </lineage>
</organism>
<dbReference type="GO" id="GO:0005794">
    <property type="term" value="C:Golgi apparatus"/>
    <property type="evidence" value="ECO:0007669"/>
    <property type="project" value="TreeGrafter"/>
</dbReference>
<dbReference type="PaxDb" id="8022-A0A060YKA1"/>
<dbReference type="PANTHER" id="PTHR46501:SF2">
    <property type="entry name" value="MYOMEGALIN"/>
    <property type="match status" value="1"/>
</dbReference>
<feature type="region of interest" description="Disordered" evidence="1">
    <location>
        <begin position="26"/>
        <end position="119"/>
    </location>
</feature>
<dbReference type="EMBL" id="FR909912">
    <property type="protein sequence ID" value="CDQ89869.1"/>
    <property type="molecule type" value="Genomic_DNA"/>
</dbReference>
<evidence type="ECO:0000256" key="1">
    <source>
        <dbReference type="SAM" id="MobiDB-lite"/>
    </source>
</evidence>
<dbReference type="PANTHER" id="PTHR46501">
    <property type="entry name" value="MYOMEGALIN"/>
    <property type="match status" value="1"/>
</dbReference>
<dbReference type="GO" id="GO:0090063">
    <property type="term" value="P:positive regulation of microtubule nucleation"/>
    <property type="evidence" value="ECO:0007669"/>
    <property type="project" value="TreeGrafter"/>
</dbReference>